<feature type="transmembrane region" description="Helical" evidence="7">
    <location>
        <begin position="544"/>
        <end position="563"/>
    </location>
</feature>
<keyword evidence="4 7" id="KW-1133">Transmembrane helix</keyword>
<protein>
    <submittedName>
        <fullName evidence="8">Uncharacterized protein</fullName>
    </submittedName>
</protein>
<evidence type="ECO:0000256" key="6">
    <source>
        <dbReference type="SAM" id="MobiDB-lite"/>
    </source>
</evidence>
<feature type="transmembrane region" description="Helical" evidence="7">
    <location>
        <begin position="502"/>
        <end position="523"/>
    </location>
</feature>
<feature type="transmembrane region" description="Helical" evidence="7">
    <location>
        <begin position="380"/>
        <end position="399"/>
    </location>
</feature>
<comment type="subcellular location">
    <subcellularLocation>
        <location evidence="1">Membrane</location>
        <topology evidence="1">Multi-pass membrane protein</topology>
    </subcellularLocation>
</comment>
<name>A0A835DLD4_TETSI</name>
<dbReference type="GO" id="GO:0016020">
    <property type="term" value="C:membrane"/>
    <property type="evidence" value="ECO:0007669"/>
    <property type="project" value="UniProtKB-SubCell"/>
</dbReference>
<feature type="region of interest" description="Disordered" evidence="6">
    <location>
        <begin position="28"/>
        <end position="53"/>
    </location>
</feature>
<proteinExistence type="inferred from homology"/>
<feature type="transmembrane region" description="Helical" evidence="7">
    <location>
        <begin position="258"/>
        <end position="278"/>
    </location>
</feature>
<feature type="transmembrane region" description="Helical" evidence="7">
    <location>
        <begin position="587"/>
        <end position="605"/>
    </location>
</feature>
<evidence type="ECO:0000313" key="8">
    <source>
        <dbReference type="EMBL" id="KAF8408043.1"/>
    </source>
</evidence>
<keyword evidence="3 7" id="KW-0812">Transmembrane</keyword>
<feature type="transmembrane region" description="Helical" evidence="7">
    <location>
        <begin position="461"/>
        <end position="482"/>
    </location>
</feature>
<evidence type="ECO:0000256" key="7">
    <source>
        <dbReference type="SAM" id="Phobius"/>
    </source>
</evidence>
<dbReference type="Gene3D" id="1.20.1250.20">
    <property type="entry name" value="MFS general substrate transporter like domains"/>
    <property type="match status" value="1"/>
</dbReference>
<keyword evidence="5 7" id="KW-0472">Membrane</keyword>
<feature type="transmembrane region" description="Helical" evidence="7">
    <location>
        <begin position="419"/>
        <end position="440"/>
    </location>
</feature>
<keyword evidence="9" id="KW-1185">Reference proteome</keyword>
<evidence type="ECO:0000256" key="3">
    <source>
        <dbReference type="ARBA" id="ARBA00022692"/>
    </source>
</evidence>
<dbReference type="CDD" id="cd17416">
    <property type="entry name" value="MFS_NPF1_2"/>
    <property type="match status" value="1"/>
</dbReference>
<accession>A0A835DLD4</accession>
<dbReference type="InterPro" id="IPR036259">
    <property type="entry name" value="MFS_trans_sf"/>
</dbReference>
<dbReference type="PANTHER" id="PTHR11654">
    <property type="entry name" value="OLIGOPEPTIDE TRANSPORTER-RELATED"/>
    <property type="match status" value="1"/>
</dbReference>
<dbReference type="AlphaFoldDB" id="A0A835DLD4"/>
<dbReference type="OrthoDB" id="8904098at2759"/>
<dbReference type="EMBL" id="JABCRI010000004">
    <property type="protein sequence ID" value="KAF8408043.1"/>
    <property type="molecule type" value="Genomic_DNA"/>
</dbReference>
<comment type="caution">
    <text evidence="8">The sequence shown here is derived from an EMBL/GenBank/DDBJ whole genome shotgun (WGS) entry which is preliminary data.</text>
</comment>
<sequence length="636" mass="70191">MLVDDNTKISSSSCFCFMKCFPLSSSSPPSPVAKPEEESGVIVQSKSPQRKPGGWKSMPYVLGLSLSLLSLSLCMERNVRETSNVRVASQLHGLLAYSVSHGPGLRYKCLQHLVRSKEYGLMGRHQHGLAPRGGLSSLHLVTKIYILSSQGMVTLTLTAAIPKLHPPPCTAQQLQHDQCIGPTKSQLGVLYLALGLLTVGAGGIRPCSLPFGVDQFDHTTDEGRKGINSFFNWYYFTFTVVVMIALTLIVYIQDSISWAWGLGIPATLMLGSIVLFFLGTRVYVYVQPEGSVFSGIAQVFVAAYKKRHLTLPPAEEFPRVLYDPPLKGTSTIVSKLPLTQQFRILNKASIIFDGELSPDGSRSKPWRLCSIKQVEEVKCLIRIVPIWATGIICFTAITQQGTFTVSQALKMDRHLGPNFQIPAGSLGVISMLTLGLWIPIYDRLIVPTLRKITKHEGGITLLQRMGIGILFSIISMVVSGLVEEKRRASAILHARPDGIAPITVMWLAPQLILMGFAEAFNIIGQIEFFYKQFPEHMRSIANSLFFCTMGGASYLSSLVVTIVDNSTGKHGRSGWLAKDINAGRVDYYYFVIAAMGFLNLIYFLVCAQRYHYKGSEQIKDEGSLVDIELTSTKHKN</sequence>
<dbReference type="OMA" id="IACARCY"/>
<dbReference type="SUPFAM" id="SSF103473">
    <property type="entry name" value="MFS general substrate transporter"/>
    <property type="match status" value="1"/>
</dbReference>
<evidence type="ECO:0000256" key="5">
    <source>
        <dbReference type="ARBA" id="ARBA00023136"/>
    </source>
</evidence>
<evidence type="ECO:0000256" key="4">
    <source>
        <dbReference type="ARBA" id="ARBA00022989"/>
    </source>
</evidence>
<feature type="transmembrane region" description="Helical" evidence="7">
    <location>
        <begin position="233"/>
        <end position="252"/>
    </location>
</feature>
<evidence type="ECO:0000256" key="1">
    <source>
        <dbReference type="ARBA" id="ARBA00004141"/>
    </source>
</evidence>
<dbReference type="Pfam" id="PF00854">
    <property type="entry name" value="PTR2"/>
    <property type="match status" value="1"/>
</dbReference>
<dbReference type="InterPro" id="IPR000109">
    <property type="entry name" value="POT_fam"/>
</dbReference>
<comment type="similarity">
    <text evidence="2">Belongs to the major facilitator superfamily. Proton-dependent oligopeptide transporter (POT/PTR) (TC 2.A.17) family.</text>
</comment>
<organism evidence="8 9">
    <name type="scientific">Tetracentron sinense</name>
    <name type="common">Spur-leaf</name>
    <dbReference type="NCBI Taxonomy" id="13715"/>
    <lineage>
        <taxon>Eukaryota</taxon>
        <taxon>Viridiplantae</taxon>
        <taxon>Streptophyta</taxon>
        <taxon>Embryophyta</taxon>
        <taxon>Tracheophyta</taxon>
        <taxon>Spermatophyta</taxon>
        <taxon>Magnoliopsida</taxon>
        <taxon>Trochodendrales</taxon>
        <taxon>Trochodendraceae</taxon>
        <taxon>Tetracentron</taxon>
    </lineage>
</organism>
<dbReference type="GO" id="GO:0022857">
    <property type="term" value="F:transmembrane transporter activity"/>
    <property type="evidence" value="ECO:0007669"/>
    <property type="project" value="InterPro"/>
</dbReference>
<dbReference type="Proteomes" id="UP000655225">
    <property type="component" value="Unassembled WGS sequence"/>
</dbReference>
<gene>
    <name evidence="8" type="ORF">HHK36_007183</name>
</gene>
<reference evidence="8 9" key="1">
    <citation type="submission" date="2020-04" db="EMBL/GenBank/DDBJ databases">
        <title>Plant Genome Project.</title>
        <authorList>
            <person name="Zhang R.-G."/>
        </authorList>
    </citation>
    <scope>NUCLEOTIDE SEQUENCE [LARGE SCALE GENOMIC DNA]</scope>
    <source>
        <strain evidence="8">YNK0</strain>
        <tissue evidence="8">Leaf</tissue>
    </source>
</reference>
<evidence type="ECO:0000256" key="2">
    <source>
        <dbReference type="ARBA" id="ARBA00005982"/>
    </source>
</evidence>
<evidence type="ECO:0000313" key="9">
    <source>
        <dbReference type="Proteomes" id="UP000655225"/>
    </source>
</evidence>